<keyword evidence="2" id="KW-0560">Oxidoreductase</keyword>
<keyword evidence="2" id="KW-0479">Metal-binding</keyword>
<dbReference type="InterPro" id="IPR017972">
    <property type="entry name" value="Cyt_P450_CS"/>
</dbReference>
<keyword evidence="2" id="KW-0503">Monooxygenase</keyword>
<accession>A0ABU2JXE8</accession>
<organism evidence="4 5">
    <name type="scientific">Streptomyces chisholmiae</name>
    <dbReference type="NCBI Taxonomy" id="3075540"/>
    <lineage>
        <taxon>Bacteria</taxon>
        <taxon>Bacillati</taxon>
        <taxon>Actinomycetota</taxon>
        <taxon>Actinomycetes</taxon>
        <taxon>Kitasatosporales</taxon>
        <taxon>Streptomycetaceae</taxon>
        <taxon>Streptomyces</taxon>
    </lineage>
</organism>
<dbReference type="SUPFAM" id="SSF48264">
    <property type="entry name" value="Cytochrome P450"/>
    <property type="match status" value="1"/>
</dbReference>
<dbReference type="PRINTS" id="PR00385">
    <property type="entry name" value="P450"/>
</dbReference>
<sequence>MATDTAARPYPFGESRELAPHPAYAVLRGGPPVRVRLPHGEECWLAIGYEDVRTVLTDPRFSVAEAMRRDHPRMRPTPRRGGGMVATDPPEQTRLRQVVSRRFTARRVAQLRPHIRQVAEEMLTALRAGPRPADLVETFATPLAVRVSCDLLGLPEDGRQRFGDWAGTVLSYQSSDEEVAAGTMAFRAYLTELAHTRRTDPRDDVLTDLVQASTAGTINDHELFAVAAELLNAGFESTAVQLANVGFLLASRPEVAARLRERPELIPDAVEELLRFVPLVLGSTLPRYATEDVLLGETLITAGSPVMVDVSAANRDDRTFPQPDELRLDARERGGHLAFGAGPHYCLGAPLAREELRIALELLVTELPGLRLAVPQGEVPWRAGSLLSGPRRLPVTW</sequence>
<dbReference type="CDD" id="cd11031">
    <property type="entry name" value="Cyp158A-like"/>
    <property type="match status" value="1"/>
</dbReference>
<dbReference type="RefSeq" id="WP_311669723.1">
    <property type="nucleotide sequence ID" value="NZ_JAVREO010000018.1"/>
</dbReference>
<gene>
    <name evidence="4" type="ORF">RM844_25480</name>
</gene>
<dbReference type="InterPro" id="IPR002397">
    <property type="entry name" value="Cyt_P450_B"/>
</dbReference>
<comment type="similarity">
    <text evidence="1 2">Belongs to the cytochrome P450 family.</text>
</comment>
<evidence type="ECO:0000313" key="5">
    <source>
        <dbReference type="Proteomes" id="UP001183410"/>
    </source>
</evidence>
<dbReference type="PANTHER" id="PTHR46696:SF1">
    <property type="entry name" value="CYTOCHROME P450 YJIB-RELATED"/>
    <property type="match status" value="1"/>
</dbReference>
<evidence type="ECO:0000313" key="4">
    <source>
        <dbReference type="EMBL" id="MDT0269639.1"/>
    </source>
</evidence>
<keyword evidence="2" id="KW-0349">Heme</keyword>
<evidence type="ECO:0000256" key="3">
    <source>
        <dbReference type="SAM" id="MobiDB-lite"/>
    </source>
</evidence>
<keyword evidence="5" id="KW-1185">Reference proteome</keyword>
<feature type="region of interest" description="Disordered" evidence="3">
    <location>
        <begin position="72"/>
        <end position="92"/>
    </location>
</feature>
<dbReference type="Proteomes" id="UP001183410">
    <property type="component" value="Unassembled WGS sequence"/>
</dbReference>
<reference evidence="5" key="1">
    <citation type="submission" date="2023-07" db="EMBL/GenBank/DDBJ databases">
        <title>30 novel species of actinomycetes from the DSMZ collection.</title>
        <authorList>
            <person name="Nouioui I."/>
        </authorList>
    </citation>
    <scope>NUCLEOTIDE SEQUENCE [LARGE SCALE GENOMIC DNA]</scope>
    <source>
        <strain evidence="5">DSM 44915</strain>
    </source>
</reference>
<dbReference type="Gene3D" id="1.10.630.10">
    <property type="entry name" value="Cytochrome P450"/>
    <property type="match status" value="1"/>
</dbReference>
<name>A0ABU2JXE8_9ACTN</name>
<dbReference type="PRINTS" id="PR00359">
    <property type="entry name" value="BP450"/>
</dbReference>
<dbReference type="PANTHER" id="PTHR46696">
    <property type="entry name" value="P450, PUTATIVE (EUROFUNG)-RELATED"/>
    <property type="match status" value="1"/>
</dbReference>
<dbReference type="InterPro" id="IPR036396">
    <property type="entry name" value="Cyt_P450_sf"/>
</dbReference>
<keyword evidence="2" id="KW-0408">Iron</keyword>
<dbReference type="EMBL" id="JAVREO010000018">
    <property type="protein sequence ID" value="MDT0269639.1"/>
    <property type="molecule type" value="Genomic_DNA"/>
</dbReference>
<dbReference type="InterPro" id="IPR001128">
    <property type="entry name" value="Cyt_P450"/>
</dbReference>
<proteinExistence type="inferred from homology"/>
<evidence type="ECO:0000256" key="1">
    <source>
        <dbReference type="ARBA" id="ARBA00010617"/>
    </source>
</evidence>
<evidence type="ECO:0000256" key="2">
    <source>
        <dbReference type="RuleBase" id="RU000461"/>
    </source>
</evidence>
<protein>
    <submittedName>
        <fullName evidence="4">Cytochrome P450</fullName>
    </submittedName>
</protein>
<comment type="caution">
    <text evidence="4">The sequence shown here is derived from an EMBL/GenBank/DDBJ whole genome shotgun (WGS) entry which is preliminary data.</text>
</comment>
<dbReference type="Pfam" id="PF00067">
    <property type="entry name" value="p450"/>
    <property type="match status" value="1"/>
</dbReference>
<dbReference type="PROSITE" id="PS00086">
    <property type="entry name" value="CYTOCHROME_P450"/>
    <property type="match status" value="1"/>
</dbReference>